<dbReference type="InterPro" id="IPR026596">
    <property type="entry name" value="IspD/F"/>
</dbReference>
<dbReference type="CDD" id="cd02516">
    <property type="entry name" value="CDP-ME_synthetase"/>
    <property type="match status" value="1"/>
</dbReference>
<feature type="site" description="Transition state stabilizer" evidence="15">
    <location>
        <position position="304"/>
    </location>
</feature>
<name>A0A4Q8L6F6_9GAMM</name>
<dbReference type="InterPro" id="IPR036571">
    <property type="entry name" value="MECDP_synthase_sf"/>
</dbReference>
<comment type="catalytic activity">
    <reaction evidence="1 15">
        <text>4-CDP-2-C-methyl-D-erythritol 2-phosphate = 2-C-methyl-D-erythritol 2,4-cyclic diphosphate + CMP</text>
        <dbReference type="Rhea" id="RHEA:23864"/>
        <dbReference type="ChEBI" id="CHEBI:57919"/>
        <dbReference type="ChEBI" id="CHEBI:58483"/>
        <dbReference type="ChEBI" id="CHEBI:60377"/>
        <dbReference type="EC" id="4.6.1.12"/>
    </reaction>
</comment>
<comment type="cofactor">
    <cofactor evidence="3 15">
        <name>a divalent metal cation</name>
        <dbReference type="ChEBI" id="CHEBI:60240"/>
    </cofactor>
</comment>
<comment type="catalytic activity">
    <reaction evidence="2 15">
        <text>2-C-methyl-D-erythritol 4-phosphate + CTP + H(+) = 4-CDP-2-C-methyl-D-erythritol + diphosphate</text>
        <dbReference type="Rhea" id="RHEA:13429"/>
        <dbReference type="ChEBI" id="CHEBI:15378"/>
        <dbReference type="ChEBI" id="CHEBI:33019"/>
        <dbReference type="ChEBI" id="CHEBI:37563"/>
        <dbReference type="ChEBI" id="CHEBI:57823"/>
        <dbReference type="ChEBI" id="CHEBI:58262"/>
        <dbReference type="EC" id="2.7.7.60"/>
    </reaction>
</comment>
<keyword evidence="9 15" id="KW-0808">Transferase</keyword>
<evidence type="ECO:0000313" key="18">
    <source>
        <dbReference type="Proteomes" id="UP000292627"/>
    </source>
</evidence>
<dbReference type="AlphaFoldDB" id="A0A4Q8L6F6"/>
<comment type="similarity">
    <text evidence="15">In the N-terminal section; belongs to the IspD/TarI cytidylyltransferase family. IspD subfamily.</text>
</comment>
<comment type="caution">
    <text evidence="17">The sequence shown here is derived from an EMBL/GenBank/DDBJ whole genome shotgun (WGS) entry which is preliminary data.</text>
</comment>
<feature type="region of interest" description="2-C-methyl-D-erythritol 4-phosphate cytidylyltransferase" evidence="15">
    <location>
        <begin position="1"/>
        <end position="270"/>
    </location>
</feature>
<feature type="binding site" evidence="15">
    <location>
        <begin position="277"/>
        <end position="279"/>
    </location>
    <ligand>
        <name>4-CDP-2-C-methyl-D-erythritol 2-phosphate</name>
        <dbReference type="ChEBI" id="CHEBI:57919"/>
    </ligand>
</feature>
<dbReference type="GO" id="GO:0046872">
    <property type="term" value="F:metal ion binding"/>
    <property type="evidence" value="ECO:0007669"/>
    <property type="project" value="UniProtKB-KW"/>
</dbReference>
<feature type="binding site" evidence="15">
    <location>
        <position position="277"/>
    </location>
    <ligand>
        <name>a divalent metal cation</name>
        <dbReference type="ChEBI" id="CHEBI:60240"/>
    </ligand>
</feature>
<keyword evidence="13 15" id="KW-0456">Lyase</keyword>
<reference evidence="17 18" key="1">
    <citation type="submission" date="2019-02" db="EMBL/GenBank/DDBJ databases">
        <title>WGS of Pseudoxanthomonas species novum from clinical isolates.</title>
        <authorList>
            <person name="Bernier A.-M."/>
            <person name="Bernard K."/>
            <person name="Vachon A."/>
        </authorList>
    </citation>
    <scope>NUCLEOTIDE SEQUENCE [LARGE SCALE GENOMIC DNA]</scope>
    <source>
        <strain evidence="17 18">NML171200</strain>
    </source>
</reference>
<dbReference type="UniPathway" id="UPA00056">
    <property type="reaction ID" value="UER00093"/>
</dbReference>
<dbReference type="InterPro" id="IPR034683">
    <property type="entry name" value="IspD/TarI"/>
</dbReference>
<dbReference type="NCBIfam" id="TIGR00453">
    <property type="entry name" value="ispD"/>
    <property type="match status" value="1"/>
</dbReference>
<dbReference type="InterPro" id="IPR003526">
    <property type="entry name" value="MECDP_synthase"/>
</dbReference>
<comment type="similarity">
    <text evidence="15">In the C-terminal section; belongs to the IspF family.</text>
</comment>
<keyword evidence="12 15" id="KW-0414">Isoprene biosynthesis</keyword>
<evidence type="ECO:0000256" key="11">
    <source>
        <dbReference type="ARBA" id="ARBA00022723"/>
    </source>
</evidence>
<evidence type="ECO:0000256" key="6">
    <source>
        <dbReference type="ARBA" id="ARBA00008480"/>
    </source>
</evidence>
<comment type="pathway">
    <text evidence="4 15">Isoprenoid biosynthesis; isopentenyl diphosphate biosynthesis via DXP pathway; isopentenyl diphosphate from 1-deoxy-D-xylulose 5-phosphate: step 4/6.</text>
</comment>
<dbReference type="EC" id="2.7.7.60" evidence="15"/>
<evidence type="ECO:0000256" key="15">
    <source>
        <dbReference type="HAMAP-Rule" id="MF_01520"/>
    </source>
</evidence>
<dbReference type="InterPro" id="IPR018294">
    <property type="entry name" value="ISPD_synthase_CS"/>
</dbReference>
<dbReference type="EC" id="4.6.1.12" evidence="15"/>
<keyword evidence="11 15" id="KW-0479">Metal-binding</keyword>
<dbReference type="NCBIfam" id="TIGR00151">
    <property type="entry name" value="ispF"/>
    <property type="match status" value="1"/>
</dbReference>
<feature type="binding site" evidence="15">
    <location>
        <position position="312"/>
    </location>
    <ligand>
        <name>a divalent metal cation</name>
        <dbReference type="ChEBI" id="CHEBI:60240"/>
    </ligand>
</feature>
<feature type="site" description="Transition state stabilizer" evidence="15">
    <location>
        <position position="403"/>
    </location>
</feature>
<dbReference type="OrthoDB" id="9806837at2"/>
<dbReference type="HAMAP" id="MF_01520">
    <property type="entry name" value="IspDF"/>
    <property type="match status" value="1"/>
</dbReference>
<accession>A0A4Q8L6F6</accession>
<dbReference type="GO" id="GO:0050518">
    <property type="term" value="F:2-C-methyl-D-erythritol 4-phosphate cytidylyltransferase activity"/>
    <property type="evidence" value="ECO:0007669"/>
    <property type="project" value="UniProtKB-UniRule"/>
</dbReference>
<feature type="domain" description="2-C-methyl-D-erythritol 2,4-cyclodiphosphate synthase" evidence="16">
    <location>
        <begin position="270"/>
        <end position="424"/>
    </location>
</feature>
<feature type="site" description="Transition state stabilizer" evidence="15">
    <location>
        <position position="24"/>
    </location>
</feature>
<dbReference type="Pfam" id="PF01128">
    <property type="entry name" value="IspD"/>
    <property type="match status" value="1"/>
</dbReference>
<evidence type="ECO:0000256" key="3">
    <source>
        <dbReference type="ARBA" id="ARBA00001968"/>
    </source>
</evidence>
<dbReference type="PANTHER" id="PTHR43181">
    <property type="entry name" value="2-C-METHYL-D-ERYTHRITOL 2,4-CYCLODIPHOSPHATE SYNTHASE, CHLOROPLASTIC"/>
    <property type="match status" value="1"/>
</dbReference>
<feature type="site" description="Positions MEP for the nucleophilic attack" evidence="15">
    <location>
        <position position="213"/>
    </location>
</feature>
<dbReference type="PROSITE" id="PS01350">
    <property type="entry name" value="ISPF"/>
    <property type="match status" value="1"/>
</dbReference>
<protein>
    <recommendedName>
        <fullName evidence="15">Bifunctional enzyme IspD/IspF</fullName>
    </recommendedName>
    <domain>
        <recommendedName>
            <fullName evidence="15">2-C-methyl-D-erythritol 4-phosphate cytidylyltransferase</fullName>
            <ecNumber evidence="15">2.7.7.60</ecNumber>
        </recommendedName>
        <alternativeName>
            <fullName evidence="15">4-diphosphocytidyl-2C-methyl-D-erythritol synthase</fullName>
        </alternativeName>
        <alternativeName>
            <fullName evidence="15">MEP cytidylyltransferase</fullName>
            <shortName evidence="15">MCT</shortName>
        </alternativeName>
    </domain>
    <domain>
        <recommendedName>
            <fullName evidence="15">2-C-methyl-D-erythritol 2,4-cyclodiphosphate synthase</fullName>
            <shortName evidence="15">MECDP-synthase</shortName>
            <shortName evidence="15">MECPP-synthase</shortName>
            <shortName evidence="15">MECPS</shortName>
            <ecNumber evidence="15">4.6.1.12</ecNumber>
        </recommendedName>
    </domain>
</protein>
<evidence type="ECO:0000256" key="8">
    <source>
        <dbReference type="ARBA" id="ARBA00011233"/>
    </source>
</evidence>
<dbReference type="CDD" id="cd00554">
    <property type="entry name" value="MECDP_synthase"/>
    <property type="match status" value="1"/>
</dbReference>
<feature type="binding site" evidence="15">
    <location>
        <begin position="326"/>
        <end position="328"/>
    </location>
    <ligand>
        <name>4-CDP-2-C-methyl-D-erythritol 2-phosphate</name>
        <dbReference type="ChEBI" id="CHEBI:57919"/>
    </ligand>
</feature>
<gene>
    <name evidence="15" type="primary">ispDF</name>
    <name evidence="17" type="ORF">EA660_16955</name>
</gene>
<dbReference type="Gene3D" id="3.90.550.10">
    <property type="entry name" value="Spore Coat Polysaccharide Biosynthesis Protein SpsA, Chain A"/>
    <property type="match status" value="1"/>
</dbReference>
<dbReference type="Gene3D" id="3.30.1330.50">
    <property type="entry name" value="2-C-methyl-D-erythritol 2,4-cyclodiphosphate synthase"/>
    <property type="match status" value="1"/>
</dbReference>
<feature type="binding site" evidence="15">
    <location>
        <begin position="304"/>
        <end position="305"/>
    </location>
    <ligand>
        <name>4-CDP-2-C-methyl-D-erythritol 2-phosphate</name>
        <dbReference type="ChEBI" id="CHEBI:57919"/>
    </ligand>
</feature>
<keyword evidence="10 15" id="KW-0548">Nucleotidyltransferase</keyword>
<feature type="binding site" evidence="15">
    <location>
        <position position="412"/>
    </location>
    <ligand>
        <name>4-CDP-2-C-methyl-D-erythritol 2-phosphate</name>
        <dbReference type="ChEBI" id="CHEBI:57919"/>
    </ligand>
</feature>
<dbReference type="GO" id="GO:0019288">
    <property type="term" value="P:isopentenyl diphosphate biosynthetic process, methylerythritol 4-phosphate pathway"/>
    <property type="evidence" value="ECO:0007669"/>
    <property type="project" value="UniProtKB-UniRule"/>
</dbReference>
<evidence type="ECO:0000256" key="5">
    <source>
        <dbReference type="ARBA" id="ARBA00004787"/>
    </source>
</evidence>
<dbReference type="FunFam" id="3.90.550.10:FF:000003">
    <property type="entry name" value="2-C-methyl-D-erythritol 4-phosphate cytidylyltransferase"/>
    <property type="match status" value="1"/>
</dbReference>
<feature type="site" description="Transition state stabilizer" evidence="15">
    <location>
        <position position="17"/>
    </location>
</feature>
<dbReference type="InterPro" id="IPR020555">
    <property type="entry name" value="MECDP_synthase_CS"/>
</dbReference>
<dbReference type="Proteomes" id="UP000292627">
    <property type="component" value="Unassembled WGS sequence"/>
</dbReference>
<comment type="function">
    <text evidence="15">Bifunctional enzyme that catalyzes the formation of 4-diphosphocytidyl-2-C-methyl-D-erythritol from CTP and 2-C-methyl-D-erythritol 4-phosphate (MEP) (IspD), and catalyzes the conversion of 4-diphosphocytidyl-2-C-methyl-D-erythritol 2-phosphate (CDP-ME2P) to 2-C-methyl-D-erythritol 2,4-cyclodiphosphate (ME-CPP) with a corresponding release of cytidine 5-monophosphate (CMP) (IspF).</text>
</comment>
<evidence type="ECO:0000256" key="10">
    <source>
        <dbReference type="ARBA" id="ARBA00022695"/>
    </source>
</evidence>
<comment type="caution">
    <text evidence="15">Lacks conserved residue(s) required for the propagation of feature annotation.</text>
</comment>
<dbReference type="SUPFAM" id="SSF69765">
    <property type="entry name" value="IpsF-like"/>
    <property type="match status" value="1"/>
</dbReference>
<evidence type="ECO:0000259" key="16">
    <source>
        <dbReference type="Pfam" id="PF02542"/>
    </source>
</evidence>
<dbReference type="HAMAP" id="MF_00107">
    <property type="entry name" value="IspF"/>
    <property type="match status" value="1"/>
</dbReference>
<evidence type="ECO:0000313" key="17">
    <source>
        <dbReference type="EMBL" id="TAA21644.1"/>
    </source>
</evidence>
<feature type="binding site" evidence="15">
    <location>
        <position position="279"/>
    </location>
    <ligand>
        <name>a divalent metal cation</name>
        <dbReference type="ChEBI" id="CHEBI:60240"/>
    </ligand>
</feature>
<dbReference type="PROSITE" id="PS01295">
    <property type="entry name" value="ISPD"/>
    <property type="match status" value="1"/>
</dbReference>
<sequence length="427" mass="45013">MMRGIWVVIPAAGRGTRFGGEVPKQYLEVGGQSVLAWTLAALLGHPLIEGAVVAVSADDPWWPGWTAFGGKPVLACVGGGTRAASVLAALQALPEHVRADDFVLVHDAARPNLADADLERLIERGREDPVGALLAAPVRDTLKRAGDDGGVDATEPRERLWRALTPQMFRRLQLTRALDEAAGAGIEVTDESMAMERQGLRPLLVEGNETNFKITTPGDLDRFAYIVKAGSAGAPMPDLRDTPVQMPKQQQQASDVAPARPAPEAGGLGIRIGQGFDVHAFAPDGDHVMLGGVRVEHSRGVLAHSDGDVVIHALCDAILGALALGDIGRHFPPTDPRWEGADSTQFLEHCAGLARARGWQVGNADVTVMCERPKVGPHALAMCTHLAQVLGVAADAVSVKATTTEKLGFTGRGEGIAAQAVVLLVRA</sequence>
<comment type="similarity">
    <text evidence="6">Belongs to the IspF family.</text>
</comment>
<dbReference type="GO" id="GO:0016114">
    <property type="term" value="P:terpenoid biosynthetic process"/>
    <property type="evidence" value="ECO:0007669"/>
    <property type="project" value="InterPro"/>
</dbReference>
<feature type="region of interest" description="2-C-methyl-D-erythritol 2,4-cyclodiphosphate synthase" evidence="15">
    <location>
        <begin position="271"/>
        <end position="427"/>
    </location>
</feature>
<dbReference type="InterPro" id="IPR001228">
    <property type="entry name" value="IspD"/>
</dbReference>
<dbReference type="GO" id="GO:0008685">
    <property type="term" value="F:2-C-methyl-D-erythritol 2,4-cyclodiphosphate synthase activity"/>
    <property type="evidence" value="ECO:0007669"/>
    <property type="project" value="UniProtKB-UniRule"/>
</dbReference>
<dbReference type="Pfam" id="PF02542">
    <property type="entry name" value="YgbB"/>
    <property type="match status" value="1"/>
</dbReference>
<dbReference type="FunFam" id="3.30.1330.50:FF:000001">
    <property type="entry name" value="2-C-methyl-D-erythritol 2,4-cyclodiphosphate synthase"/>
    <property type="match status" value="1"/>
</dbReference>
<keyword evidence="14 15" id="KW-0511">Multifunctional enzyme</keyword>
<organism evidence="17 18">
    <name type="scientific">Pseudoxanthomonas winnipegensis</name>
    <dbReference type="NCBI Taxonomy" id="2480810"/>
    <lineage>
        <taxon>Bacteria</taxon>
        <taxon>Pseudomonadati</taxon>
        <taxon>Pseudomonadota</taxon>
        <taxon>Gammaproteobacteria</taxon>
        <taxon>Lysobacterales</taxon>
        <taxon>Lysobacteraceae</taxon>
        <taxon>Pseudoxanthomonas</taxon>
    </lineage>
</organism>
<evidence type="ECO:0000256" key="12">
    <source>
        <dbReference type="ARBA" id="ARBA00023229"/>
    </source>
</evidence>
<feature type="binding site" evidence="15">
    <location>
        <position position="409"/>
    </location>
    <ligand>
        <name>4-CDP-2-C-methyl-D-erythritol 2-phosphate</name>
        <dbReference type="ChEBI" id="CHEBI:57919"/>
    </ligand>
</feature>
<dbReference type="PANTHER" id="PTHR43181:SF1">
    <property type="entry name" value="2-C-METHYL-D-ERYTHRITOL 2,4-CYCLODIPHOSPHATE SYNTHASE, CHLOROPLASTIC"/>
    <property type="match status" value="1"/>
</dbReference>
<comment type="pathway">
    <text evidence="5 15">Isoprenoid biosynthesis; isopentenyl diphosphate biosynthesis via DXP pathway; isopentenyl diphosphate from 1-deoxy-D-xylulose 5-phosphate: step 2/6.</text>
</comment>
<proteinExistence type="inferred from homology"/>
<evidence type="ECO:0000256" key="4">
    <source>
        <dbReference type="ARBA" id="ARBA00004709"/>
    </source>
</evidence>
<feature type="binding site" evidence="15">
    <location>
        <begin position="402"/>
        <end position="405"/>
    </location>
    <ligand>
        <name>4-CDP-2-C-methyl-D-erythritol 2-phosphate</name>
        <dbReference type="ChEBI" id="CHEBI:57919"/>
    </ligand>
</feature>
<feature type="site" description="Positions MEP for the nucleophilic attack" evidence="15">
    <location>
        <position position="157"/>
    </location>
</feature>
<dbReference type="EMBL" id="SHMC01000008">
    <property type="protein sequence ID" value="TAA21644.1"/>
    <property type="molecule type" value="Genomic_DNA"/>
</dbReference>
<evidence type="ECO:0000256" key="9">
    <source>
        <dbReference type="ARBA" id="ARBA00022679"/>
    </source>
</evidence>
<dbReference type="InterPro" id="IPR029044">
    <property type="entry name" value="Nucleotide-diphossugar_trans"/>
</dbReference>
<dbReference type="HAMAP" id="MF_00108">
    <property type="entry name" value="IspD"/>
    <property type="match status" value="1"/>
</dbReference>
<evidence type="ECO:0000256" key="1">
    <source>
        <dbReference type="ARBA" id="ARBA00000200"/>
    </source>
</evidence>
<evidence type="ECO:0000256" key="2">
    <source>
        <dbReference type="ARBA" id="ARBA00001282"/>
    </source>
</evidence>
<evidence type="ECO:0000256" key="14">
    <source>
        <dbReference type="ARBA" id="ARBA00023268"/>
    </source>
</evidence>
<comment type="subunit">
    <text evidence="8">Homotrimer.</text>
</comment>
<evidence type="ECO:0000256" key="7">
    <source>
        <dbReference type="ARBA" id="ARBA00009789"/>
    </source>
</evidence>
<dbReference type="SUPFAM" id="SSF53448">
    <property type="entry name" value="Nucleotide-diphospho-sugar transferases"/>
    <property type="match status" value="1"/>
</dbReference>
<comment type="similarity">
    <text evidence="7">Belongs to the IspD/TarI cytidylyltransferase family. IspD subfamily.</text>
</comment>
<evidence type="ECO:0000256" key="13">
    <source>
        <dbReference type="ARBA" id="ARBA00023239"/>
    </source>
</evidence>